<dbReference type="EMBL" id="CP037867">
    <property type="protein sequence ID" value="QBM28319.1"/>
    <property type="molecule type" value="Genomic_DNA"/>
</dbReference>
<name>A0A4P6X008_HYDPS</name>
<dbReference type="Gene3D" id="1.10.357.10">
    <property type="entry name" value="Tetracycline Repressor, domain 2"/>
    <property type="match status" value="1"/>
</dbReference>
<evidence type="ECO:0000256" key="1">
    <source>
        <dbReference type="SAM" id="Coils"/>
    </source>
</evidence>
<dbReference type="AlphaFoldDB" id="A0A4P6X008"/>
<sequence length="140" mass="15473">MSIDRKTAEVRERELRLALSRIQRGRSRTKAKRLSIAAVAREAGVTAALIHNHYPSLATAIREAMGRGERASRDEKTLEFKALRARVRELNGEVKALRADVARLASINEVLMAENTSFKARVGTVGTVIPLSPTPRRSNS</sequence>
<protein>
    <submittedName>
        <fullName evidence="2">Uncharacterized protein</fullName>
    </submittedName>
</protein>
<evidence type="ECO:0000313" key="3">
    <source>
        <dbReference type="Proteomes" id="UP000293912"/>
    </source>
</evidence>
<proteinExistence type="predicted"/>
<organism evidence="2 3">
    <name type="scientific">Hydrogenophaga pseudoflava</name>
    <name type="common">Pseudomonas carboxydoflava</name>
    <dbReference type="NCBI Taxonomy" id="47421"/>
    <lineage>
        <taxon>Bacteria</taxon>
        <taxon>Pseudomonadati</taxon>
        <taxon>Pseudomonadota</taxon>
        <taxon>Betaproteobacteria</taxon>
        <taxon>Burkholderiales</taxon>
        <taxon>Comamonadaceae</taxon>
        <taxon>Hydrogenophaga</taxon>
    </lineage>
</organism>
<keyword evidence="3" id="KW-1185">Reference proteome</keyword>
<reference evidence="2 3" key="1">
    <citation type="submission" date="2019-03" db="EMBL/GenBank/DDBJ databases">
        <authorList>
            <person name="Sebastian G."/>
            <person name="Baumann P."/>
            <person name="Ruckert C."/>
            <person name="Kalinowski J."/>
            <person name="Nebel B."/>
            <person name="Takors R."/>
            <person name="Blombach B."/>
        </authorList>
    </citation>
    <scope>NUCLEOTIDE SEQUENCE [LARGE SCALE GENOMIC DNA]</scope>
    <source>
        <strain evidence="2 3">DSM 1084</strain>
    </source>
</reference>
<accession>A0A4P6X008</accession>
<evidence type="ECO:0000313" key="2">
    <source>
        <dbReference type="EMBL" id="QBM28319.1"/>
    </source>
</evidence>
<feature type="coiled-coil region" evidence="1">
    <location>
        <begin position="73"/>
        <end position="107"/>
    </location>
</feature>
<gene>
    <name evidence="2" type="ORF">HPF_11520</name>
</gene>
<dbReference type="Proteomes" id="UP000293912">
    <property type="component" value="Chromosome"/>
</dbReference>
<dbReference type="KEGG" id="hpse:HPF_11520"/>
<keyword evidence="1" id="KW-0175">Coiled coil</keyword>
<dbReference type="RefSeq" id="WP_133156667.1">
    <property type="nucleotide sequence ID" value="NZ_CP037867.1"/>
</dbReference>